<name>A0A6L3MWA6_9BURK</name>
<proteinExistence type="predicted"/>
<gene>
    <name evidence="1" type="ORF">F7R25_17325</name>
</gene>
<organism evidence="1 2">
    <name type="scientific">Burkholderia stagnalis</name>
    <dbReference type="NCBI Taxonomy" id="1503054"/>
    <lineage>
        <taxon>Bacteria</taxon>
        <taxon>Pseudomonadati</taxon>
        <taxon>Pseudomonadota</taxon>
        <taxon>Betaproteobacteria</taxon>
        <taxon>Burkholderiales</taxon>
        <taxon>Burkholderiaceae</taxon>
        <taxon>Burkholderia</taxon>
        <taxon>Burkholderia cepacia complex</taxon>
    </lineage>
</organism>
<dbReference type="InterPro" id="IPR016155">
    <property type="entry name" value="Mopterin_synth/thiamin_S_b"/>
</dbReference>
<reference evidence="1 2" key="1">
    <citation type="submission" date="2019-09" db="EMBL/GenBank/DDBJ databases">
        <title>Draft genome sequences of 48 bacterial type strains from the CCUG.</title>
        <authorList>
            <person name="Tunovic T."/>
            <person name="Pineiro-Iglesias B."/>
            <person name="Unosson C."/>
            <person name="Inganas E."/>
            <person name="Ohlen M."/>
            <person name="Cardew S."/>
            <person name="Jensie-Markopoulos S."/>
            <person name="Salva-Serra F."/>
            <person name="Jaen-Luchoro D."/>
            <person name="Karlsson R."/>
            <person name="Svensson-Stadler L."/>
            <person name="Chun J."/>
            <person name="Moore E."/>
        </authorList>
    </citation>
    <scope>NUCLEOTIDE SEQUENCE [LARGE SCALE GENOMIC DNA]</scope>
    <source>
        <strain evidence="1 2">CCUG 65686</strain>
    </source>
</reference>
<comment type="caution">
    <text evidence="1">The sequence shown here is derived from an EMBL/GenBank/DDBJ whole genome shotgun (WGS) entry which is preliminary data.</text>
</comment>
<dbReference type="EMBL" id="VZOK01000023">
    <property type="protein sequence ID" value="KAB0637049.1"/>
    <property type="molecule type" value="Genomic_DNA"/>
</dbReference>
<dbReference type="AlphaFoldDB" id="A0A6L3MWA6"/>
<dbReference type="CDD" id="cd17040">
    <property type="entry name" value="Ubl_MoaD_like"/>
    <property type="match status" value="1"/>
</dbReference>
<protein>
    <submittedName>
        <fullName evidence="1">MoaD/ThiS family protein</fullName>
    </submittedName>
</protein>
<accession>A0A6L3MWA6</accession>
<dbReference type="InterPro" id="IPR012675">
    <property type="entry name" value="Beta-grasp_dom_sf"/>
</dbReference>
<sequence>MPTLILSAQLAALANGQLQLERDEQSIDEICRGLTAAYPALTAAILDAHGRISPFVGVFVDGGQIDPAADRHMALPRTSVVTLISAVAGG</sequence>
<dbReference type="Gene3D" id="3.10.20.30">
    <property type="match status" value="1"/>
</dbReference>
<dbReference type="SUPFAM" id="SSF54285">
    <property type="entry name" value="MoaD/ThiS"/>
    <property type="match status" value="1"/>
</dbReference>
<evidence type="ECO:0000313" key="1">
    <source>
        <dbReference type="EMBL" id="KAB0637049.1"/>
    </source>
</evidence>
<dbReference type="RefSeq" id="WP_124482491.1">
    <property type="nucleotide sequence ID" value="NZ_CABVPM010000010.1"/>
</dbReference>
<evidence type="ECO:0000313" key="2">
    <source>
        <dbReference type="Proteomes" id="UP000473470"/>
    </source>
</evidence>
<dbReference type="Proteomes" id="UP000473470">
    <property type="component" value="Unassembled WGS sequence"/>
</dbReference>